<proteinExistence type="predicted"/>
<accession>A0A4R4UQ66</accession>
<dbReference type="RefSeq" id="WP_132621323.1">
    <property type="nucleotide sequence ID" value="NZ_SMKV01000008.1"/>
</dbReference>
<sequence length="59" mass="6426">MRLFGKRNQQDSGGVGTPGPTKPDPSCSHEAYSATPNDYGEWHVLCSQCSGEWVQKRGS</sequence>
<feature type="region of interest" description="Disordered" evidence="1">
    <location>
        <begin position="1"/>
        <end position="31"/>
    </location>
</feature>
<dbReference type="AlphaFoldDB" id="A0A4R4UQ66"/>
<evidence type="ECO:0000313" key="3">
    <source>
        <dbReference type="Proteomes" id="UP000294744"/>
    </source>
</evidence>
<dbReference type="EMBL" id="SMKV01000008">
    <property type="protein sequence ID" value="TDC94020.1"/>
    <property type="molecule type" value="Genomic_DNA"/>
</dbReference>
<reference evidence="2 3" key="1">
    <citation type="submission" date="2019-03" db="EMBL/GenBank/DDBJ databases">
        <title>Draft genome sequences of novel Actinobacteria.</title>
        <authorList>
            <person name="Sahin N."/>
            <person name="Ay H."/>
            <person name="Saygin H."/>
        </authorList>
    </citation>
    <scope>NUCLEOTIDE SEQUENCE [LARGE SCALE GENOMIC DNA]</scope>
    <source>
        <strain evidence="2 3">16K404</strain>
    </source>
</reference>
<keyword evidence="3" id="KW-1185">Reference proteome</keyword>
<organism evidence="2 3">
    <name type="scientific">Saccharopolyspora aridisoli</name>
    <dbReference type="NCBI Taxonomy" id="2530385"/>
    <lineage>
        <taxon>Bacteria</taxon>
        <taxon>Bacillati</taxon>
        <taxon>Actinomycetota</taxon>
        <taxon>Actinomycetes</taxon>
        <taxon>Pseudonocardiales</taxon>
        <taxon>Pseudonocardiaceae</taxon>
        <taxon>Saccharopolyspora</taxon>
    </lineage>
</organism>
<gene>
    <name evidence="2" type="ORF">E1161_08380</name>
</gene>
<dbReference type="Proteomes" id="UP000294744">
    <property type="component" value="Unassembled WGS sequence"/>
</dbReference>
<evidence type="ECO:0000256" key="1">
    <source>
        <dbReference type="SAM" id="MobiDB-lite"/>
    </source>
</evidence>
<comment type="caution">
    <text evidence="2">The sequence shown here is derived from an EMBL/GenBank/DDBJ whole genome shotgun (WGS) entry which is preliminary data.</text>
</comment>
<evidence type="ECO:0000313" key="2">
    <source>
        <dbReference type="EMBL" id="TDC94020.1"/>
    </source>
</evidence>
<protein>
    <submittedName>
        <fullName evidence="2">Uncharacterized protein</fullName>
    </submittedName>
</protein>
<name>A0A4R4UQ66_9PSEU</name>